<accession>A0ABU3RA82</accession>
<name>A0ABU3RA82_9BACL</name>
<organism evidence="1 2">
    <name type="scientific">Paenibacillus violae</name>
    <dbReference type="NCBI Taxonomy" id="3077234"/>
    <lineage>
        <taxon>Bacteria</taxon>
        <taxon>Bacillati</taxon>
        <taxon>Bacillota</taxon>
        <taxon>Bacilli</taxon>
        <taxon>Bacillales</taxon>
        <taxon>Paenibacillaceae</taxon>
        <taxon>Paenibacillus</taxon>
    </lineage>
</organism>
<reference evidence="1 2" key="1">
    <citation type="submission" date="2023-10" db="EMBL/GenBank/DDBJ databases">
        <title>Paenibacillus strain PFR10 Genome sequencing and assembly.</title>
        <authorList>
            <person name="Kim I."/>
        </authorList>
    </citation>
    <scope>NUCLEOTIDE SEQUENCE [LARGE SCALE GENOMIC DNA]</scope>
    <source>
        <strain evidence="1 2">PFR10</strain>
    </source>
</reference>
<dbReference type="SUPFAM" id="SSF56300">
    <property type="entry name" value="Metallo-dependent phosphatases"/>
    <property type="match status" value="1"/>
</dbReference>
<evidence type="ECO:0000313" key="1">
    <source>
        <dbReference type="EMBL" id="MDU0200988.1"/>
    </source>
</evidence>
<evidence type="ECO:0000313" key="2">
    <source>
        <dbReference type="Proteomes" id="UP001260980"/>
    </source>
</evidence>
<sequence>MRAGEVRKSKPRLYSFPGQVLWPNHKTTAAQTVNFSIIGDCHVGYSNSLSIFKSILPKAVRPGSTRFVIFGGDNKHGSKGTQADSDYQAFKDAVSSALGTSIPYKASIGNWEDDTREQFRKYLNPVLGMTNFPGTGSRVKYVWLDNAPGKFSYDSISLLKSLSANYYYLIDCHWPLRVNGITVDSSHVLSAEETGHFFNAIPASVRDKVLGIFTHHAHTFFENTSTIYTGFTKTRFYVCGCSGAYNCRCNSSACGRGYYNASLTLQGNQVTLSSVTPGRM</sequence>
<gene>
    <name evidence="1" type="ORF">RQP52_07790</name>
</gene>
<dbReference type="RefSeq" id="WP_315950641.1">
    <property type="nucleotide sequence ID" value="NZ_JAWCUD010000002.1"/>
</dbReference>
<comment type="caution">
    <text evidence="1">The sequence shown here is derived from an EMBL/GenBank/DDBJ whole genome shotgun (WGS) entry which is preliminary data.</text>
</comment>
<dbReference type="EMBL" id="JAWCUD010000002">
    <property type="protein sequence ID" value="MDU0200988.1"/>
    <property type="molecule type" value="Genomic_DNA"/>
</dbReference>
<proteinExistence type="predicted"/>
<keyword evidence="2" id="KW-1185">Reference proteome</keyword>
<dbReference type="InterPro" id="IPR029052">
    <property type="entry name" value="Metallo-depent_PP-like"/>
</dbReference>
<protein>
    <submittedName>
        <fullName evidence="1">Metallophosphoesterase</fullName>
    </submittedName>
</protein>
<dbReference type="Proteomes" id="UP001260980">
    <property type="component" value="Unassembled WGS sequence"/>
</dbReference>